<protein>
    <submittedName>
        <fullName evidence="2">Aste57867_1470 protein</fullName>
    </submittedName>
</protein>
<reference evidence="1" key="2">
    <citation type="submission" date="2019-06" db="EMBL/GenBank/DDBJ databases">
        <title>Genomics analysis of Aphanomyces spp. identifies a new class of oomycete effector associated with host adaptation.</title>
        <authorList>
            <person name="Gaulin E."/>
        </authorList>
    </citation>
    <scope>NUCLEOTIDE SEQUENCE</scope>
    <source>
        <strain evidence="1">CBS 578.67</strain>
    </source>
</reference>
<sequence length="592" mass="66469">MPRGIKSVLASRDVLQLVFQFQDGLPEDMRPFATLPLMPSPHPSSFNTFLSKIHELQHQVDVVVTPWLAHYGLARLNCLIECCPRARDIVLAHAAYHGRLDLVQFLASTDDEPYPQAFNPVWLLSVALGHQSVVGFLDARGRHLLPLAGPRPQGCPTLVYFLYDARRPDLPDWFLERMCCLATQCGQLSVLQYLFRALGAATTEQLDSDCLQTAVEYRHVHIQQWLATRIQESTDSEAFVSLFAQSNRATVEAFAPYVDDIMQLVEPVIQSHCRDHDMANLAAILTALSQEATRLCEAKKAALRQMVVHFRVDLLDWLLQQGMDEGDIRDVLDEFQVPDRDNQEFLDELIRPHRNAQEMMDFFARHGVSLAPAMRQHTIATVGLLPLVQWALGDDASMERRSRTTHSLKWVEAIVELSGGDVAFLGQLVLQLASKKRDAHLFPSLYELWVSVADDADDVLRIQYELLKAHKSKTAKFTAALSMDQDSALLGRVAQVSSVDLVKRVLINVTANMSDEGKQNTQADALLRATEGENANVVKWLVEEQVKQGARRNLEAITRALETCVVSQQVNTDVEGYLRHALERLQTALEGT</sequence>
<keyword evidence="3" id="KW-1185">Reference proteome</keyword>
<dbReference type="Gene3D" id="1.25.40.20">
    <property type="entry name" value="Ankyrin repeat-containing domain"/>
    <property type="match status" value="1"/>
</dbReference>
<dbReference type="AlphaFoldDB" id="A0A485K6C6"/>
<evidence type="ECO:0000313" key="3">
    <source>
        <dbReference type="Proteomes" id="UP000332933"/>
    </source>
</evidence>
<accession>A0A485K6C6</accession>
<dbReference type="PANTHER" id="PTHR46586:SF3">
    <property type="entry name" value="ANKYRIN REPEAT-CONTAINING PROTEIN"/>
    <property type="match status" value="1"/>
</dbReference>
<reference evidence="2 3" key="1">
    <citation type="submission" date="2019-03" db="EMBL/GenBank/DDBJ databases">
        <authorList>
            <person name="Gaulin E."/>
            <person name="Dumas B."/>
        </authorList>
    </citation>
    <scope>NUCLEOTIDE SEQUENCE [LARGE SCALE GENOMIC DNA]</scope>
    <source>
        <strain evidence="2">CBS 568.67</strain>
    </source>
</reference>
<dbReference type="InterPro" id="IPR052050">
    <property type="entry name" value="SecEffector_AnkRepeat"/>
</dbReference>
<name>A0A485K6C6_9STRA</name>
<evidence type="ECO:0000313" key="2">
    <source>
        <dbReference type="EMBL" id="VFT78686.1"/>
    </source>
</evidence>
<gene>
    <name evidence="2" type="primary">Aste57867_1470</name>
    <name evidence="1" type="ORF">As57867_001469</name>
    <name evidence="2" type="ORF">ASTE57867_1470</name>
</gene>
<dbReference type="EMBL" id="CAADRA010000118">
    <property type="protein sequence ID" value="VFT78686.1"/>
    <property type="molecule type" value="Genomic_DNA"/>
</dbReference>
<organism evidence="2 3">
    <name type="scientific">Aphanomyces stellatus</name>
    <dbReference type="NCBI Taxonomy" id="120398"/>
    <lineage>
        <taxon>Eukaryota</taxon>
        <taxon>Sar</taxon>
        <taxon>Stramenopiles</taxon>
        <taxon>Oomycota</taxon>
        <taxon>Saprolegniomycetes</taxon>
        <taxon>Saprolegniales</taxon>
        <taxon>Verrucalvaceae</taxon>
        <taxon>Aphanomyces</taxon>
    </lineage>
</organism>
<dbReference type="InterPro" id="IPR036770">
    <property type="entry name" value="Ankyrin_rpt-contain_sf"/>
</dbReference>
<dbReference type="Proteomes" id="UP000332933">
    <property type="component" value="Unassembled WGS sequence"/>
</dbReference>
<dbReference type="EMBL" id="VJMH01000118">
    <property type="protein sequence ID" value="KAF0718813.1"/>
    <property type="molecule type" value="Genomic_DNA"/>
</dbReference>
<proteinExistence type="predicted"/>
<dbReference type="OrthoDB" id="88342at2759"/>
<dbReference type="PANTHER" id="PTHR46586">
    <property type="entry name" value="ANKYRIN REPEAT-CONTAINING PROTEIN"/>
    <property type="match status" value="1"/>
</dbReference>
<evidence type="ECO:0000313" key="1">
    <source>
        <dbReference type="EMBL" id="KAF0718813.1"/>
    </source>
</evidence>
<dbReference type="SUPFAM" id="SSF48403">
    <property type="entry name" value="Ankyrin repeat"/>
    <property type="match status" value="1"/>
</dbReference>